<dbReference type="PANTHER" id="PTHR43289">
    <property type="entry name" value="MITOGEN-ACTIVATED PROTEIN KINASE KINASE KINASE 20-RELATED"/>
    <property type="match status" value="1"/>
</dbReference>
<dbReference type="InterPro" id="IPR016024">
    <property type="entry name" value="ARM-type_fold"/>
</dbReference>
<dbReference type="SUPFAM" id="SSF48371">
    <property type="entry name" value="ARM repeat"/>
    <property type="match status" value="1"/>
</dbReference>
<dbReference type="SUPFAM" id="SSF56112">
    <property type="entry name" value="Protein kinase-like (PK-like)"/>
    <property type="match status" value="1"/>
</dbReference>
<dbReference type="FunFam" id="1.10.510.10:FF:000021">
    <property type="entry name" value="Serine/threonine protein kinase"/>
    <property type="match status" value="1"/>
</dbReference>
<dbReference type="CDD" id="cd14014">
    <property type="entry name" value="STKc_PknB_like"/>
    <property type="match status" value="1"/>
</dbReference>
<dbReference type="PROSITE" id="PS00107">
    <property type="entry name" value="PROTEIN_KINASE_ATP"/>
    <property type="match status" value="1"/>
</dbReference>
<dbReference type="GO" id="GO:0005524">
    <property type="term" value="F:ATP binding"/>
    <property type="evidence" value="ECO:0007669"/>
    <property type="project" value="UniProtKB-UniRule"/>
</dbReference>
<dbReference type="InParanoid" id="A0A517SJQ5"/>
<name>A0A517SJQ5_9PLAN</name>
<evidence type="ECO:0000256" key="2">
    <source>
        <dbReference type="ARBA" id="ARBA00022527"/>
    </source>
</evidence>
<dbReference type="InterPro" id="IPR011009">
    <property type="entry name" value="Kinase-like_dom_sf"/>
</dbReference>
<evidence type="ECO:0000313" key="11">
    <source>
        <dbReference type="EMBL" id="QDT56359.1"/>
    </source>
</evidence>
<accession>A0A517SJQ5</accession>
<evidence type="ECO:0000256" key="3">
    <source>
        <dbReference type="ARBA" id="ARBA00022679"/>
    </source>
</evidence>
<evidence type="ECO:0000256" key="9">
    <source>
        <dbReference type="SAM" id="Phobius"/>
    </source>
</evidence>
<dbReference type="RefSeq" id="WP_145033740.1">
    <property type="nucleotide sequence ID" value="NZ_CP036271.1"/>
</dbReference>
<dbReference type="GO" id="GO:0004674">
    <property type="term" value="F:protein serine/threonine kinase activity"/>
    <property type="evidence" value="ECO:0007669"/>
    <property type="project" value="UniProtKB-KW"/>
</dbReference>
<evidence type="ECO:0000256" key="8">
    <source>
        <dbReference type="SAM" id="MobiDB-lite"/>
    </source>
</evidence>
<dbReference type="InterPro" id="IPR008271">
    <property type="entry name" value="Ser/Thr_kinase_AS"/>
</dbReference>
<dbReference type="EMBL" id="CP036271">
    <property type="protein sequence ID" value="QDT56359.1"/>
    <property type="molecule type" value="Genomic_DNA"/>
</dbReference>
<organism evidence="11 12">
    <name type="scientific">Caulifigura coniformis</name>
    <dbReference type="NCBI Taxonomy" id="2527983"/>
    <lineage>
        <taxon>Bacteria</taxon>
        <taxon>Pseudomonadati</taxon>
        <taxon>Planctomycetota</taxon>
        <taxon>Planctomycetia</taxon>
        <taxon>Planctomycetales</taxon>
        <taxon>Planctomycetaceae</taxon>
        <taxon>Caulifigura</taxon>
    </lineage>
</organism>
<proteinExistence type="predicted"/>
<evidence type="ECO:0000256" key="7">
    <source>
        <dbReference type="PROSITE-ProRule" id="PRU10141"/>
    </source>
</evidence>
<dbReference type="OrthoDB" id="6111975at2"/>
<protein>
    <recommendedName>
        <fullName evidence="1">non-specific serine/threonine protein kinase</fullName>
        <ecNumber evidence="1">2.7.11.1</ecNumber>
    </recommendedName>
</protein>
<feature type="transmembrane region" description="Helical" evidence="9">
    <location>
        <begin position="461"/>
        <end position="479"/>
    </location>
</feature>
<evidence type="ECO:0000256" key="1">
    <source>
        <dbReference type="ARBA" id="ARBA00012513"/>
    </source>
</evidence>
<dbReference type="SMART" id="SM00220">
    <property type="entry name" value="S_TKc"/>
    <property type="match status" value="1"/>
</dbReference>
<keyword evidence="9" id="KW-0472">Membrane</keyword>
<evidence type="ECO:0000256" key="4">
    <source>
        <dbReference type="ARBA" id="ARBA00022741"/>
    </source>
</evidence>
<keyword evidence="3 11" id="KW-0808">Transferase</keyword>
<keyword evidence="5 11" id="KW-0418">Kinase</keyword>
<keyword evidence="9" id="KW-1133">Transmembrane helix</keyword>
<dbReference type="Gene3D" id="1.25.10.10">
    <property type="entry name" value="Leucine-rich Repeat Variant"/>
    <property type="match status" value="1"/>
</dbReference>
<reference evidence="11 12" key="1">
    <citation type="submission" date="2019-02" db="EMBL/GenBank/DDBJ databases">
        <title>Deep-cultivation of Planctomycetes and their phenomic and genomic characterization uncovers novel biology.</title>
        <authorList>
            <person name="Wiegand S."/>
            <person name="Jogler M."/>
            <person name="Boedeker C."/>
            <person name="Pinto D."/>
            <person name="Vollmers J."/>
            <person name="Rivas-Marin E."/>
            <person name="Kohn T."/>
            <person name="Peeters S.H."/>
            <person name="Heuer A."/>
            <person name="Rast P."/>
            <person name="Oberbeckmann S."/>
            <person name="Bunk B."/>
            <person name="Jeske O."/>
            <person name="Meyerdierks A."/>
            <person name="Storesund J.E."/>
            <person name="Kallscheuer N."/>
            <person name="Luecker S."/>
            <person name="Lage O.M."/>
            <person name="Pohl T."/>
            <person name="Merkel B.J."/>
            <person name="Hornburger P."/>
            <person name="Mueller R.-W."/>
            <person name="Bruemmer F."/>
            <person name="Labrenz M."/>
            <person name="Spormann A.M."/>
            <person name="Op den Camp H."/>
            <person name="Overmann J."/>
            <person name="Amann R."/>
            <person name="Jetten M.S.M."/>
            <person name="Mascher T."/>
            <person name="Medema M.H."/>
            <person name="Devos D.P."/>
            <person name="Kaster A.-K."/>
            <person name="Ovreas L."/>
            <person name="Rohde M."/>
            <person name="Galperin M.Y."/>
            <person name="Jogler C."/>
        </authorList>
    </citation>
    <scope>NUCLEOTIDE SEQUENCE [LARGE SCALE GENOMIC DNA]</scope>
    <source>
        <strain evidence="11 12">Pan44</strain>
    </source>
</reference>
<feature type="domain" description="Protein kinase" evidence="10">
    <location>
        <begin position="23"/>
        <end position="282"/>
    </location>
</feature>
<dbReference type="Pfam" id="PF00069">
    <property type="entry name" value="Pkinase"/>
    <property type="match status" value="1"/>
</dbReference>
<gene>
    <name evidence="11" type="primary">stkP_4</name>
    <name evidence="11" type="ORF">Pan44_44130</name>
</gene>
<feature type="region of interest" description="Disordered" evidence="8">
    <location>
        <begin position="290"/>
        <end position="314"/>
    </location>
</feature>
<evidence type="ECO:0000256" key="5">
    <source>
        <dbReference type="ARBA" id="ARBA00022777"/>
    </source>
</evidence>
<evidence type="ECO:0000259" key="10">
    <source>
        <dbReference type="PROSITE" id="PS50011"/>
    </source>
</evidence>
<dbReference type="InterPro" id="IPR011989">
    <property type="entry name" value="ARM-like"/>
</dbReference>
<keyword evidence="2" id="KW-0723">Serine/threonine-protein kinase</keyword>
<keyword evidence="9" id="KW-0812">Transmembrane</keyword>
<dbReference type="Proteomes" id="UP000315700">
    <property type="component" value="Chromosome"/>
</dbReference>
<dbReference type="Gene3D" id="1.10.510.10">
    <property type="entry name" value="Transferase(Phosphotransferase) domain 1"/>
    <property type="match status" value="1"/>
</dbReference>
<dbReference type="PROSITE" id="PS50011">
    <property type="entry name" value="PROTEIN_KINASE_DOM"/>
    <property type="match status" value="1"/>
</dbReference>
<dbReference type="PANTHER" id="PTHR43289:SF6">
    <property type="entry name" value="SERINE_THREONINE-PROTEIN KINASE NEKL-3"/>
    <property type="match status" value="1"/>
</dbReference>
<keyword evidence="12" id="KW-1185">Reference proteome</keyword>
<dbReference type="AlphaFoldDB" id="A0A517SJQ5"/>
<evidence type="ECO:0000313" key="12">
    <source>
        <dbReference type="Proteomes" id="UP000315700"/>
    </source>
</evidence>
<dbReference type="InterPro" id="IPR000719">
    <property type="entry name" value="Prot_kinase_dom"/>
</dbReference>
<dbReference type="PROSITE" id="PS00108">
    <property type="entry name" value="PROTEIN_KINASE_ST"/>
    <property type="match status" value="1"/>
</dbReference>
<sequence>MPTTIPVTSPNAVPPNRRWIWPFELIEQIGEGGMGVVYRARYVVNNLEVAVKMLPADVTDPIVLARFERELEVLKSLKHPNIVRCFGGLCEDKGRFYAMELVTGGTLESELQRRGRISWEMVINYGEQICKALAAAHTKGVVHRDIKPSNFLVTPEGQLKLSDFGLATMQASRKITQAGKTAGTFLYMAPEQIRGQEVTPRTDLYALGCMFFELLTGKPPFIGETPAATLHMHLKDVPPRVAPTVLDCPPMLDDLIGRLMEKDPARRPGSAEEVAYTLHAITPTIEVRNPKRAADSPPRGIPVRTQPVGPRRQETSEVDIAAALPRWVPMTVATTVVLSLLLNLQMLSSWSAARTWESSYIAGLDNSNPLIRAHSAMELGKSPNVSGRGLDAIAAKLNDTDSGVRVAAAGGLGAAGRSAKSYLTTLRKVQKEHEDPSTRSAAAAAEKSINSASSLRGMGGLLKFLALLAGIASLVLVWYRDHAAVRGLIARLQKTRRPA</sequence>
<keyword evidence="4 7" id="KW-0547">Nucleotide-binding</keyword>
<evidence type="ECO:0000256" key="6">
    <source>
        <dbReference type="ARBA" id="ARBA00022840"/>
    </source>
</evidence>
<dbReference type="EC" id="2.7.11.1" evidence="1"/>
<keyword evidence="6 7" id="KW-0067">ATP-binding</keyword>
<dbReference type="InterPro" id="IPR017441">
    <property type="entry name" value="Protein_kinase_ATP_BS"/>
</dbReference>
<dbReference type="KEGG" id="ccos:Pan44_44130"/>
<feature type="binding site" evidence="7">
    <location>
        <position position="52"/>
    </location>
    <ligand>
        <name>ATP</name>
        <dbReference type="ChEBI" id="CHEBI:30616"/>
    </ligand>
</feature>